<name>A0A809REJ5_9PROT</name>
<gene>
    <name evidence="2" type="ORF">SFSGTM_07430</name>
</gene>
<dbReference type="KEGG" id="sniv:SFSGTM_07430"/>
<dbReference type="RefSeq" id="WP_162084005.1">
    <property type="nucleotide sequence ID" value="NZ_AP021881.1"/>
</dbReference>
<organism evidence="2 3">
    <name type="scientific">Sulfuriferula nivalis</name>
    <dbReference type="NCBI Taxonomy" id="2675298"/>
    <lineage>
        <taxon>Bacteria</taxon>
        <taxon>Pseudomonadati</taxon>
        <taxon>Pseudomonadota</taxon>
        <taxon>Betaproteobacteria</taxon>
        <taxon>Nitrosomonadales</taxon>
        <taxon>Sulfuricellaceae</taxon>
        <taxon>Sulfuriferula</taxon>
    </lineage>
</organism>
<feature type="domain" description="T6SS Phospholipase effector Tle1-like catalytic" evidence="1">
    <location>
        <begin position="43"/>
        <end position="183"/>
    </location>
</feature>
<keyword evidence="3" id="KW-1185">Reference proteome</keyword>
<dbReference type="PANTHER" id="PTHR33840">
    <property type="match status" value="1"/>
</dbReference>
<proteinExistence type="predicted"/>
<evidence type="ECO:0000259" key="1">
    <source>
        <dbReference type="Pfam" id="PF09994"/>
    </source>
</evidence>
<dbReference type="EMBL" id="AP021881">
    <property type="protein sequence ID" value="BBP00035.1"/>
    <property type="molecule type" value="Genomic_DNA"/>
</dbReference>
<evidence type="ECO:0000313" key="2">
    <source>
        <dbReference type="EMBL" id="BBP00035.1"/>
    </source>
</evidence>
<feature type="domain" description="T6SS Phospholipase effector Tle1-like catalytic" evidence="1">
    <location>
        <begin position="198"/>
        <end position="297"/>
    </location>
</feature>
<reference evidence="3" key="1">
    <citation type="submission" date="2019-11" db="EMBL/GenBank/DDBJ databases">
        <title>Isolation and characterization of a novel species in the genus Sulfuriferula.</title>
        <authorList>
            <person name="Mochizuki J."/>
            <person name="Kojima H."/>
            <person name="Fukui M."/>
        </authorList>
    </citation>
    <scope>NUCLEOTIDE SEQUENCE [LARGE SCALE GENOMIC DNA]</scope>
    <source>
        <strain evidence="3">SGTM</strain>
    </source>
</reference>
<dbReference type="Proteomes" id="UP000463939">
    <property type="component" value="Chromosome"/>
</dbReference>
<accession>A0A809REJ5</accession>
<evidence type="ECO:0000313" key="3">
    <source>
        <dbReference type="Proteomes" id="UP000463939"/>
    </source>
</evidence>
<dbReference type="PANTHER" id="PTHR33840:SF1">
    <property type="entry name" value="TLE1 PHOSPHOLIPASE DOMAIN-CONTAINING PROTEIN"/>
    <property type="match status" value="1"/>
</dbReference>
<protein>
    <recommendedName>
        <fullName evidence="1">T6SS Phospholipase effector Tle1-like catalytic domain-containing protein</fullName>
    </recommendedName>
</protein>
<dbReference type="InterPro" id="IPR018712">
    <property type="entry name" value="Tle1-like_cat"/>
</dbReference>
<dbReference type="AlphaFoldDB" id="A0A809REJ5"/>
<dbReference type="Pfam" id="PF09994">
    <property type="entry name" value="T6SS_Tle1-like_cat"/>
    <property type="match status" value="2"/>
</dbReference>
<sequence>MTDAITPKANSVENMVKRTIAKTNGTSTHPACPVCHIKLWISLFFDGTGNHKDMDFPSHHSNIGALFDAHVNDPKNGVIPLYYEGLGRPFEFKDSYEEVKYTSGAYTTPTYAIEGYKEDSDRASGKGFALGIQQRLEKALYEFAYQVEDWRKSRRVDEINLAVFGFSRGATEARAFLHWLKSYSKVKNEGSRLSYDGIPLNVKFLGIFDTVESVGNAGENTETDLIKTKIPAFVEKCTHIVAAHELRHAFPLTIGDGNVRHVVYPGAHSDVGGGYTPTEQGRQNKLARIALLQMLDEARGAGLKMLSVGEMKAHQQWSTKYKQSFDVPAEAAAALSSYMAEVKPAGSVPQHFTAHMKAYWAWIDSGHAIADLNQKQKTATGDNVECFKTMHVLLENLARTPAGRGSSTTSSISVSPPVADLFSNYIHDSFEGFSATGGTLQTDITVADYYHVRTIKQPS</sequence>